<dbReference type="PANTHER" id="PTHR33362">
    <property type="entry name" value="SIALIC ACID TRAP TRANSPORTER PERMEASE PROTEIN SIAT-RELATED"/>
    <property type="match status" value="1"/>
</dbReference>
<feature type="transmembrane region" description="Helical" evidence="9">
    <location>
        <begin position="61"/>
        <end position="78"/>
    </location>
</feature>
<feature type="domain" description="TRAP C4-dicarboxylate transport system permease DctM subunit" evidence="11">
    <location>
        <begin position="202"/>
        <end position="612"/>
    </location>
</feature>
<feature type="transmembrane region" description="Helical" evidence="9">
    <location>
        <begin position="139"/>
        <end position="158"/>
    </location>
</feature>
<gene>
    <name evidence="12" type="ORF">HUO07_12760</name>
</gene>
<comment type="subcellular location">
    <subcellularLocation>
        <location evidence="1 8">Cell inner membrane</location>
        <topology evidence="1 8">Multi-pass membrane protein</topology>
    </subcellularLocation>
</comment>
<organism evidence="12 13">
    <name type="scientific">Vreelandella maris</name>
    <dbReference type="NCBI Taxonomy" id="2729617"/>
    <lineage>
        <taxon>Bacteria</taxon>
        <taxon>Pseudomonadati</taxon>
        <taxon>Pseudomonadota</taxon>
        <taxon>Gammaproteobacteria</taxon>
        <taxon>Oceanospirillales</taxon>
        <taxon>Halomonadaceae</taxon>
        <taxon>Vreelandella</taxon>
    </lineage>
</organism>
<keyword evidence="6 9" id="KW-1133">Transmembrane helix</keyword>
<dbReference type="InterPro" id="IPR010656">
    <property type="entry name" value="DctM"/>
</dbReference>
<evidence type="ECO:0000256" key="6">
    <source>
        <dbReference type="ARBA" id="ARBA00022989"/>
    </source>
</evidence>
<dbReference type="Pfam" id="PF04290">
    <property type="entry name" value="DctQ"/>
    <property type="match status" value="1"/>
</dbReference>
<evidence type="ECO:0000256" key="2">
    <source>
        <dbReference type="ARBA" id="ARBA00022448"/>
    </source>
</evidence>
<feature type="transmembrane region" description="Helical" evidence="9">
    <location>
        <begin position="93"/>
        <end position="118"/>
    </location>
</feature>
<evidence type="ECO:0000256" key="8">
    <source>
        <dbReference type="RuleBase" id="RU369079"/>
    </source>
</evidence>
<dbReference type="Proteomes" id="UP000589984">
    <property type="component" value="Unassembled WGS sequence"/>
</dbReference>
<comment type="caution">
    <text evidence="12">The sequence shown here is derived from an EMBL/GenBank/DDBJ whole genome shotgun (WGS) entry which is preliminary data.</text>
</comment>
<evidence type="ECO:0000313" key="13">
    <source>
        <dbReference type="Proteomes" id="UP000589984"/>
    </source>
</evidence>
<feature type="transmembrane region" description="Helical" evidence="9">
    <location>
        <begin position="329"/>
        <end position="354"/>
    </location>
</feature>
<dbReference type="EMBL" id="JABWCV010000013">
    <property type="protein sequence ID" value="NVF15034.1"/>
    <property type="molecule type" value="Genomic_DNA"/>
</dbReference>
<name>A0A7Y6RDL8_9GAMM</name>
<feature type="transmembrane region" description="Helical" evidence="9">
    <location>
        <begin position="366"/>
        <end position="387"/>
    </location>
</feature>
<feature type="domain" description="Tripartite ATP-independent periplasmic transporters DctQ component" evidence="10">
    <location>
        <begin position="37"/>
        <end position="159"/>
    </location>
</feature>
<dbReference type="InterPro" id="IPR004681">
    <property type="entry name" value="TRAP_DctM"/>
</dbReference>
<dbReference type="RefSeq" id="WP_176303888.1">
    <property type="nucleotide sequence ID" value="NZ_JABWCV010000013.1"/>
</dbReference>
<accession>A0A7Y6RDL8</accession>
<feature type="transmembrane region" description="Helical" evidence="9">
    <location>
        <begin position="408"/>
        <end position="430"/>
    </location>
</feature>
<feature type="transmembrane region" description="Helical" evidence="9">
    <location>
        <begin position="194"/>
        <end position="213"/>
    </location>
</feature>
<feature type="transmembrane region" description="Helical" evidence="9">
    <location>
        <begin position="164"/>
        <end position="182"/>
    </location>
</feature>
<sequence length="621" mass="65614">MSAYRFSLATSSLGIGRAATGLESLVRFLVFGILLAMTLAVLAGVVSRYVFNDSFSWTEEFAIWCFTWLIFLGAALGVRQQRHVAGDFLPKDLPAWLAGVLGFTQILILSLTLIMMFFGGYQLADMVGGTSASLQWPTAIKYAVIPISGVIALVFLLARDADNTGILIRNLAAIVIAGLIYAGLDQGLLGPLQGVSPSLIMLVVFFLALGVGVPVSFSLMFGVFLASSASFILPAPAVVQNMVTGSTKFILLAIPFFLSTGYLLNLGGLSTRLIDFATSLVGHLRGGLAHVNILNSLMVGGISGSSSADAASSTKILVPEMVKRGYSPAFSCAVTASSAILPNVVPPAIAMLVYASVANVSIARLFMAGIVPALMAAGALMLVAYWISVRRQYQTATARAPMATIWHTFVRALPVLVITVGVLGGIRFGVITATEAGVVALLWTFVLGKLVFKAYDWKQFYRSFVECGTDAALVGFLIAASVPFAWILIAEQVPQEIVGWAGTAADSQFGLFIILLVVLAVAGMFLDLTPAMLIIAPLFLPMMTNAGVDPVQLGIVMIITLQLGGISPPVGLLVFITSQIAKVSPSAVFRAAVPFIAATMVIVLLLCMFPALTIGLWNLLE</sequence>
<feature type="transmembrane region" description="Helical" evidence="9">
    <location>
        <begin position="436"/>
        <end position="455"/>
    </location>
</feature>
<keyword evidence="5 9" id="KW-0812">Transmembrane</keyword>
<feature type="transmembrane region" description="Helical" evidence="9">
    <location>
        <begin position="467"/>
        <end position="489"/>
    </location>
</feature>
<feature type="transmembrane region" description="Helical" evidence="9">
    <location>
        <begin position="551"/>
        <end position="576"/>
    </location>
</feature>
<keyword evidence="2 8" id="KW-0813">Transport</keyword>
<dbReference type="AlphaFoldDB" id="A0A7Y6RDL8"/>
<evidence type="ECO:0000313" key="12">
    <source>
        <dbReference type="EMBL" id="NVF15034.1"/>
    </source>
</evidence>
<feature type="transmembrane region" description="Helical" evidence="9">
    <location>
        <begin position="596"/>
        <end position="620"/>
    </location>
</feature>
<keyword evidence="13" id="KW-1185">Reference proteome</keyword>
<dbReference type="GO" id="GO:0005886">
    <property type="term" value="C:plasma membrane"/>
    <property type="evidence" value="ECO:0007669"/>
    <property type="project" value="UniProtKB-SubCell"/>
</dbReference>
<keyword evidence="3" id="KW-1003">Cell membrane</keyword>
<proteinExistence type="predicted"/>
<dbReference type="GO" id="GO:0022857">
    <property type="term" value="F:transmembrane transporter activity"/>
    <property type="evidence" value="ECO:0007669"/>
    <property type="project" value="UniProtKB-UniRule"/>
</dbReference>
<dbReference type="NCBIfam" id="TIGR00786">
    <property type="entry name" value="dctM"/>
    <property type="match status" value="1"/>
</dbReference>
<dbReference type="PANTHER" id="PTHR33362:SF2">
    <property type="entry name" value="TRAP TRANSPORTER LARGE PERMEASE PROTEIN"/>
    <property type="match status" value="1"/>
</dbReference>
<evidence type="ECO:0000256" key="3">
    <source>
        <dbReference type="ARBA" id="ARBA00022475"/>
    </source>
</evidence>
<comment type="function">
    <text evidence="8">Part of the tripartite ATP-independent periplasmic (TRAP) transport system.</text>
</comment>
<feature type="transmembrane region" description="Helical" evidence="9">
    <location>
        <begin position="249"/>
        <end position="268"/>
    </location>
</feature>
<evidence type="ECO:0000256" key="5">
    <source>
        <dbReference type="ARBA" id="ARBA00022692"/>
    </source>
</evidence>
<keyword evidence="4 8" id="KW-0997">Cell inner membrane</keyword>
<feature type="transmembrane region" description="Helical" evidence="9">
    <location>
        <begin position="509"/>
        <end position="539"/>
    </location>
</feature>
<evidence type="ECO:0000256" key="4">
    <source>
        <dbReference type="ARBA" id="ARBA00022519"/>
    </source>
</evidence>
<evidence type="ECO:0000259" key="11">
    <source>
        <dbReference type="Pfam" id="PF06808"/>
    </source>
</evidence>
<feature type="transmembrane region" description="Helical" evidence="9">
    <location>
        <begin position="28"/>
        <end position="49"/>
    </location>
</feature>
<feature type="transmembrane region" description="Helical" evidence="9">
    <location>
        <begin position="288"/>
        <end position="308"/>
    </location>
</feature>
<dbReference type="Pfam" id="PF06808">
    <property type="entry name" value="DctM"/>
    <property type="match status" value="1"/>
</dbReference>
<evidence type="ECO:0000256" key="1">
    <source>
        <dbReference type="ARBA" id="ARBA00004429"/>
    </source>
</evidence>
<protein>
    <submittedName>
        <fullName evidence="12">TRAP transporter large permease subunit</fullName>
    </submittedName>
</protein>
<evidence type="ECO:0000259" key="10">
    <source>
        <dbReference type="Pfam" id="PF04290"/>
    </source>
</evidence>
<dbReference type="InterPro" id="IPR055348">
    <property type="entry name" value="DctQ"/>
</dbReference>
<evidence type="ECO:0000256" key="7">
    <source>
        <dbReference type="ARBA" id="ARBA00023136"/>
    </source>
</evidence>
<keyword evidence="7 9" id="KW-0472">Membrane</keyword>
<reference evidence="12 13" key="1">
    <citation type="submission" date="2020-06" db="EMBL/GenBank/DDBJ databases">
        <title>Halomonas sp. QX-1 draft genome sequence.</title>
        <authorList>
            <person name="Qiu X."/>
        </authorList>
    </citation>
    <scope>NUCLEOTIDE SEQUENCE [LARGE SCALE GENOMIC DNA]</scope>
    <source>
        <strain evidence="12 13">QX-1</strain>
    </source>
</reference>
<evidence type="ECO:0000256" key="9">
    <source>
        <dbReference type="SAM" id="Phobius"/>
    </source>
</evidence>